<evidence type="ECO:0000313" key="4">
    <source>
        <dbReference type="Proteomes" id="UP000236546"/>
    </source>
</evidence>
<dbReference type="AlphaFoldDB" id="A0A0W7VCF3"/>
<evidence type="ECO:0000313" key="3">
    <source>
        <dbReference type="Proteomes" id="UP000054821"/>
    </source>
</evidence>
<reference evidence="2 3" key="1">
    <citation type="journal article" date="2016" name="Genome Announc.">
        <title>Draft Whole-Genome Sequence of Trichoderma gamsii T6085, a Promising Biocontrol Agent of Fusarium Head Blight on Wheat.</title>
        <authorList>
            <person name="Baroncelli R."/>
            <person name="Zapparata A."/>
            <person name="Piaggeschi G."/>
            <person name="Sarrocco S."/>
            <person name="Vannacci G."/>
        </authorList>
    </citation>
    <scope>NUCLEOTIDE SEQUENCE [LARGE SCALE GENOMIC DNA]</scope>
    <source>
        <strain evidence="2 3">T6085</strain>
    </source>
</reference>
<dbReference type="EMBL" id="JPDN02000011">
    <property type="protein sequence ID" value="PON26959.1"/>
    <property type="molecule type" value="Genomic_DNA"/>
</dbReference>
<dbReference type="Proteomes" id="UP000236546">
    <property type="component" value="Unassembled WGS sequence"/>
</dbReference>
<name>A0A0W7VCF3_9HYPO</name>
<reference evidence="1 4" key="2">
    <citation type="submission" date="2017-02" db="EMBL/GenBank/DDBJ databases">
        <title>Genomes of Trichoderma spp. with biocontrol activity.</title>
        <authorList>
            <person name="Gardiner D."/>
            <person name="Kazan K."/>
            <person name="Vos C."/>
            <person name="Harvey P."/>
        </authorList>
    </citation>
    <scope>NUCLEOTIDE SEQUENCE [LARGE SCALE GENOMIC DNA]</scope>
    <source>
        <strain evidence="1 4">A5MH</strain>
    </source>
</reference>
<dbReference type="EMBL" id="MTYH01000081">
    <property type="protein sequence ID" value="PNP39570.1"/>
    <property type="molecule type" value="Genomic_DNA"/>
</dbReference>
<dbReference type="OrthoDB" id="5100278at2759"/>
<proteinExistence type="predicted"/>
<evidence type="ECO:0000313" key="1">
    <source>
        <dbReference type="EMBL" id="PNP39570.1"/>
    </source>
</evidence>
<dbReference type="GeneID" id="29989650"/>
<protein>
    <submittedName>
        <fullName evidence="2">Uncharacterized protein</fullName>
    </submittedName>
</protein>
<keyword evidence="3" id="KW-1185">Reference proteome</keyword>
<reference evidence="2" key="3">
    <citation type="submission" date="2017-08" db="EMBL/GenBank/DDBJ databases">
        <title>Trichoderma gamsii strain T6085, whole genome shotgun sequencing project.</title>
        <authorList>
            <person name="Baroncelli R."/>
        </authorList>
    </citation>
    <scope>NUCLEOTIDE SEQUENCE</scope>
    <source>
        <strain evidence="2">T6085</strain>
    </source>
</reference>
<comment type="caution">
    <text evidence="2">The sequence shown here is derived from an EMBL/GenBank/DDBJ whole genome shotgun (WGS) entry which is preliminary data.</text>
</comment>
<sequence>MAIQSVQVRPQKATIADEIETYIESLIGQTVSTTASMVPVFSFRTTEENVQKIKEKFGDQIIVDVV</sequence>
<dbReference type="RefSeq" id="XP_018657256.1">
    <property type="nucleotide sequence ID" value="XM_018809567.1"/>
</dbReference>
<dbReference type="Proteomes" id="UP000054821">
    <property type="component" value="Unassembled WGS sequence"/>
</dbReference>
<organism evidence="2 3">
    <name type="scientific">Trichoderma gamsii</name>
    <dbReference type="NCBI Taxonomy" id="398673"/>
    <lineage>
        <taxon>Eukaryota</taxon>
        <taxon>Fungi</taxon>
        <taxon>Dikarya</taxon>
        <taxon>Ascomycota</taxon>
        <taxon>Pezizomycotina</taxon>
        <taxon>Sordariomycetes</taxon>
        <taxon>Hypocreomycetidae</taxon>
        <taxon>Hypocreales</taxon>
        <taxon>Hypocreaceae</taxon>
        <taxon>Trichoderma</taxon>
    </lineage>
</organism>
<evidence type="ECO:0000313" key="2">
    <source>
        <dbReference type="EMBL" id="PON26959.1"/>
    </source>
</evidence>
<gene>
    <name evidence="2" type="ORF">TGAM01_v203908</name>
    <name evidence="1" type="ORF">TGAMA5MH_08589</name>
</gene>
<accession>A0A0W7VCF3</accession>